<keyword evidence="2" id="KW-0732">Signal</keyword>
<protein>
    <submittedName>
        <fullName evidence="3">Uncharacterized protein</fullName>
    </submittedName>
</protein>
<comment type="caution">
    <text evidence="3">The sequence shown here is derived from an EMBL/GenBank/DDBJ whole genome shotgun (WGS) entry which is preliminary data.</text>
</comment>
<feature type="signal peptide" evidence="2">
    <location>
        <begin position="1"/>
        <end position="25"/>
    </location>
</feature>
<evidence type="ECO:0000313" key="4">
    <source>
        <dbReference type="Proteomes" id="UP001425155"/>
    </source>
</evidence>
<reference evidence="3 4" key="1">
    <citation type="submission" date="2024-03" db="EMBL/GenBank/DDBJ databases">
        <title>YIM 134122 draft genome.</title>
        <authorList>
            <person name="Zuo S."/>
            <person name="Xiong L."/>
        </authorList>
    </citation>
    <scope>NUCLEOTIDE SEQUENCE [LARGE SCALE GENOMIC DNA]</scope>
    <source>
        <strain evidence="3 4">YIM 134122</strain>
    </source>
</reference>
<dbReference type="RefSeq" id="WP_342114965.1">
    <property type="nucleotide sequence ID" value="NZ_JBCAUN010000002.1"/>
</dbReference>
<keyword evidence="4" id="KW-1185">Reference proteome</keyword>
<dbReference type="Proteomes" id="UP001425155">
    <property type="component" value="Unassembled WGS sequence"/>
</dbReference>
<evidence type="ECO:0000256" key="1">
    <source>
        <dbReference type="SAM" id="MobiDB-lite"/>
    </source>
</evidence>
<feature type="region of interest" description="Disordered" evidence="1">
    <location>
        <begin position="25"/>
        <end position="61"/>
    </location>
</feature>
<organism evidence="3 4">
    <name type="scientific">Leifsonia stereocauli</name>
    <dbReference type="NCBI Taxonomy" id="3134136"/>
    <lineage>
        <taxon>Bacteria</taxon>
        <taxon>Bacillati</taxon>
        <taxon>Actinomycetota</taxon>
        <taxon>Actinomycetes</taxon>
        <taxon>Micrococcales</taxon>
        <taxon>Microbacteriaceae</taxon>
        <taxon>Leifsonia</taxon>
    </lineage>
</organism>
<feature type="compositionally biased region" description="Low complexity" evidence="1">
    <location>
        <begin position="25"/>
        <end position="48"/>
    </location>
</feature>
<accession>A0ABU9W7J0</accession>
<gene>
    <name evidence="3" type="ORF">WJX64_13685</name>
</gene>
<evidence type="ECO:0000313" key="3">
    <source>
        <dbReference type="EMBL" id="MEN1947605.1"/>
    </source>
</evidence>
<proteinExistence type="predicted"/>
<sequence>MAKMSAVGAAWVAVASLLLVGCTSAPSSKPTTGPGTSTSDPSPTATPTEDAVPAVSPGPEAESRAAITRIVVRPEYLQFIDESGAELQSISYDDAADAYVELFTDLMGAGPDISDTPGGNESLPTTHYEWDGFVLRDDHESGDTEWDMNVSVTFTKAELGPRHIGVATTQGFQPGDDLGWLATYMNEPYDENAAFHQVQAEHGEPIGEQNPDNPYSNSNSVAGQDGFKQEGTVIFAPWNFGIGHV</sequence>
<name>A0ABU9W7J0_9MICO</name>
<feature type="chain" id="PRO_5046002840" evidence="2">
    <location>
        <begin position="26"/>
        <end position="245"/>
    </location>
</feature>
<evidence type="ECO:0000256" key="2">
    <source>
        <dbReference type="SAM" id="SignalP"/>
    </source>
</evidence>
<dbReference type="PROSITE" id="PS51257">
    <property type="entry name" value="PROKAR_LIPOPROTEIN"/>
    <property type="match status" value="1"/>
</dbReference>
<dbReference type="EMBL" id="JBCLVG010000002">
    <property type="protein sequence ID" value="MEN1947605.1"/>
    <property type="molecule type" value="Genomic_DNA"/>
</dbReference>